<comment type="caution">
    <text evidence="2">The sequence shown here is derived from an EMBL/GenBank/DDBJ whole genome shotgun (WGS) entry which is preliminary data.</text>
</comment>
<protein>
    <submittedName>
        <fullName evidence="2">Uncharacterized protein</fullName>
    </submittedName>
</protein>
<sequence length="172" mass="18983">MESALFTAAACALVPTVIIIARYGESLAEVAPATCNEFLDSYFMPQPLMIEPHLACMGPAGRSIYLDMYKVDLIIFPLVYTLVLHGVLKRVWSTTSRLAMVPFLACAADVSENCGIIHLLRHFPAHNDRLAMVIATCTRIKWAVVLVSLILVLMGAVKQLVRVPSRQKQKVT</sequence>
<gene>
    <name evidence="2" type="ORF">N0F65_001734</name>
</gene>
<evidence type="ECO:0000313" key="2">
    <source>
        <dbReference type="EMBL" id="DBA01106.1"/>
    </source>
</evidence>
<evidence type="ECO:0000256" key="1">
    <source>
        <dbReference type="SAM" id="Phobius"/>
    </source>
</evidence>
<dbReference type="Proteomes" id="UP001146120">
    <property type="component" value="Unassembled WGS sequence"/>
</dbReference>
<name>A0AAV2Z199_9STRA</name>
<accession>A0AAV2Z199</accession>
<reference evidence="2" key="1">
    <citation type="submission" date="2022-11" db="EMBL/GenBank/DDBJ databases">
        <authorList>
            <person name="Morgan W.R."/>
            <person name="Tartar A."/>
        </authorList>
    </citation>
    <scope>NUCLEOTIDE SEQUENCE</scope>
    <source>
        <strain evidence="2">ARSEF 373</strain>
    </source>
</reference>
<keyword evidence="1" id="KW-0472">Membrane</keyword>
<keyword evidence="1" id="KW-1133">Transmembrane helix</keyword>
<dbReference type="AlphaFoldDB" id="A0AAV2Z199"/>
<keyword evidence="3" id="KW-1185">Reference proteome</keyword>
<feature type="transmembrane region" description="Helical" evidence="1">
    <location>
        <begin position="140"/>
        <end position="161"/>
    </location>
</feature>
<feature type="transmembrane region" description="Helical" evidence="1">
    <location>
        <begin position="68"/>
        <end position="88"/>
    </location>
</feature>
<proteinExistence type="predicted"/>
<keyword evidence="1" id="KW-0812">Transmembrane</keyword>
<reference evidence="2" key="2">
    <citation type="journal article" date="2023" name="Microbiol Resour">
        <title>Decontamination and Annotation of the Draft Genome Sequence of the Oomycete Lagenidium giganteum ARSEF 373.</title>
        <authorList>
            <person name="Morgan W.R."/>
            <person name="Tartar A."/>
        </authorList>
    </citation>
    <scope>NUCLEOTIDE SEQUENCE</scope>
    <source>
        <strain evidence="2">ARSEF 373</strain>
    </source>
</reference>
<evidence type="ECO:0000313" key="3">
    <source>
        <dbReference type="Proteomes" id="UP001146120"/>
    </source>
</evidence>
<organism evidence="2 3">
    <name type="scientific">Lagenidium giganteum</name>
    <dbReference type="NCBI Taxonomy" id="4803"/>
    <lineage>
        <taxon>Eukaryota</taxon>
        <taxon>Sar</taxon>
        <taxon>Stramenopiles</taxon>
        <taxon>Oomycota</taxon>
        <taxon>Peronosporomycetes</taxon>
        <taxon>Pythiales</taxon>
        <taxon>Pythiaceae</taxon>
    </lineage>
</organism>
<dbReference type="EMBL" id="DAKRPA010000053">
    <property type="protein sequence ID" value="DBA01106.1"/>
    <property type="molecule type" value="Genomic_DNA"/>
</dbReference>